<accession>A0A318MBB0</accession>
<dbReference type="Pfam" id="PF10722">
    <property type="entry name" value="YbjN"/>
    <property type="match status" value="1"/>
</dbReference>
<protein>
    <recommendedName>
        <fullName evidence="3">YbjN domain-containing protein</fullName>
    </recommendedName>
</protein>
<dbReference type="InterPro" id="IPR019660">
    <property type="entry name" value="Put_sensory_transdc_reg_YbjN"/>
</dbReference>
<proteinExistence type="predicted"/>
<dbReference type="OrthoDB" id="3231647at2"/>
<dbReference type="Proteomes" id="UP000247744">
    <property type="component" value="Unassembled WGS sequence"/>
</dbReference>
<comment type="caution">
    <text evidence="1">The sequence shown here is derived from an EMBL/GenBank/DDBJ whole genome shotgun (WGS) entry which is preliminary data.</text>
</comment>
<name>A0A318MBB0_9BIFI</name>
<organism evidence="1 2">
    <name type="scientific">Bifidobacterium asteroides</name>
    <dbReference type="NCBI Taxonomy" id="1684"/>
    <lineage>
        <taxon>Bacteria</taxon>
        <taxon>Bacillati</taxon>
        <taxon>Actinomycetota</taxon>
        <taxon>Actinomycetes</taxon>
        <taxon>Bifidobacteriales</taxon>
        <taxon>Bifidobacteriaceae</taxon>
        <taxon>Bifidobacterium</taxon>
    </lineage>
</organism>
<reference evidence="1 2" key="1">
    <citation type="submission" date="2018-05" db="EMBL/GenBank/DDBJ databases">
        <title>Reference genomes for bee gut microbiota database.</title>
        <authorList>
            <person name="Ellegaard K.M."/>
        </authorList>
    </citation>
    <scope>NUCLEOTIDE SEQUENCE [LARGE SCALE GENOMIC DNA]</scope>
    <source>
        <strain evidence="1 2">ESL0200</strain>
    </source>
</reference>
<gene>
    <name evidence="1" type="ORF">DKK75_08000</name>
</gene>
<evidence type="ECO:0000313" key="1">
    <source>
        <dbReference type="EMBL" id="PXY81261.1"/>
    </source>
</evidence>
<sequence>MISARIPYVYRMHHMEEGHEQMGQPMKSVVDNDRIKRWLDAQGYRVEYYELSWVGLWGNILLDFSVRGEHDEYLVVRGTERGSHPNVQHDLLEDCCNAWNRDYEGPAAYVQSSEEGLVFRTLLVVNCQGGMDDDQFDRLMKYAMAGSDGFLGFAQGQLSKIRMA</sequence>
<evidence type="ECO:0008006" key="3">
    <source>
        <dbReference type="Google" id="ProtNLM"/>
    </source>
</evidence>
<evidence type="ECO:0000313" key="2">
    <source>
        <dbReference type="Proteomes" id="UP000247744"/>
    </source>
</evidence>
<dbReference type="AlphaFoldDB" id="A0A318MBB0"/>
<dbReference type="EMBL" id="QGLL01000015">
    <property type="protein sequence ID" value="PXY81261.1"/>
    <property type="molecule type" value="Genomic_DNA"/>
</dbReference>